<dbReference type="OrthoDB" id="10252883at2759"/>
<keyword evidence="4" id="KW-1133">Transmembrane helix</keyword>
<evidence type="ECO:0000256" key="3">
    <source>
        <dbReference type="ARBA" id="ARBA00023274"/>
    </source>
</evidence>
<reference evidence="6" key="1">
    <citation type="submission" date="2016-10" db="EMBL/GenBank/DDBJ databases">
        <authorList>
            <person name="Benchimol M."/>
            <person name="Almeida L.G."/>
            <person name="Vasconcelos A.T."/>
            <person name="Perreira-Neves A."/>
            <person name="Rosa I.A."/>
            <person name="Tasca T."/>
            <person name="Bogo M.R."/>
            <person name="de Souza W."/>
        </authorList>
    </citation>
    <scope>NUCLEOTIDE SEQUENCE [LARGE SCALE GENOMIC DNA]</scope>
    <source>
        <strain evidence="6">K</strain>
    </source>
</reference>
<keyword evidence="7" id="KW-1185">Reference proteome</keyword>
<dbReference type="Proteomes" id="UP000179807">
    <property type="component" value="Unassembled WGS sequence"/>
</dbReference>
<dbReference type="AlphaFoldDB" id="A0A1J4KN59"/>
<organism evidence="6 7">
    <name type="scientific">Tritrichomonas foetus</name>
    <dbReference type="NCBI Taxonomy" id="1144522"/>
    <lineage>
        <taxon>Eukaryota</taxon>
        <taxon>Metamonada</taxon>
        <taxon>Parabasalia</taxon>
        <taxon>Tritrichomonadida</taxon>
        <taxon>Tritrichomonadidae</taxon>
        <taxon>Tritrichomonas</taxon>
    </lineage>
</organism>
<dbReference type="EMBL" id="MLAK01000566">
    <property type="protein sequence ID" value="OHT12336.1"/>
    <property type="molecule type" value="Genomic_DNA"/>
</dbReference>
<feature type="domain" description="Ribosomal protein eL8/eL30/eS12/Gadd45" evidence="5">
    <location>
        <begin position="95"/>
        <end position="184"/>
    </location>
</feature>
<sequence length="192" mass="21503">MLNEATFNYGWKNKIEFYFANALFRSKCCYLQILIIGELIRVSIIGIIKLFLNYLTFIVGRTIANKIKFNKSCGFGRPFNMGRKKLSKARESIISSLSLVTKSGKYSLGISQTLKALRSGEAKLVIFASNVAPAHKSLIEYYAMLSQCDILPFDGDNVDLGTACGKYFRSSVITIIDAGESEILKMIKERPQ</sequence>
<dbReference type="FunFam" id="3.30.1330.30:FF:000001">
    <property type="entry name" value="60S ribosomal protein L30"/>
    <property type="match status" value="1"/>
</dbReference>
<keyword evidence="3" id="KW-0687">Ribonucleoprotein</keyword>
<protein>
    <recommendedName>
        <fullName evidence="5">Ribosomal protein eL8/eL30/eS12/Gadd45 domain-containing protein</fullName>
    </recommendedName>
</protein>
<dbReference type="PANTHER" id="PTHR11449">
    <property type="entry name" value="RIBOSOMAL PROTEIN L30"/>
    <property type="match status" value="1"/>
</dbReference>
<dbReference type="InterPro" id="IPR029064">
    <property type="entry name" value="Ribosomal_eL30-like_sf"/>
</dbReference>
<keyword evidence="4" id="KW-0472">Membrane</keyword>
<proteinExistence type="inferred from homology"/>
<dbReference type="SUPFAM" id="SSF55315">
    <property type="entry name" value="L30e-like"/>
    <property type="match status" value="1"/>
</dbReference>
<evidence type="ECO:0000256" key="4">
    <source>
        <dbReference type="SAM" id="Phobius"/>
    </source>
</evidence>
<dbReference type="Gene3D" id="3.30.1330.30">
    <property type="match status" value="1"/>
</dbReference>
<gene>
    <name evidence="6" type="ORF">TRFO_17928</name>
</gene>
<evidence type="ECO:0000313" key="7">
    <source>
        <dbReference type="Proteomes" id="UP000179807"/>
    </source>
</evidence>
<evidence type="ECO:0000313" key="6">
    <source>
        <dbReference type="EMBL" id="OHT12336.1"/>
    </source>
</evidence>
<accession>A0A1J4KN59</accession>
<dbReference type="GO" id="GO:0005840">
    <property type="term" value="C:ribosome"/>
    <property type="evidence" value="ECO:0007669"/>
    <property type="project" value="UniProtKB-KW"/>
</dbReference>
<comment type="caution">
    <text evidence="6">The sequence shown here is derived from an EMBL/GenBank/DDBJ whole genome shotgun (WGS) entry which is preliminary data.</text>
</comment>
<dbReference type="PROSITE" id="PS00993">
    <property type="entry name" value="RIBOSOMAL_L30E_2"/>
    <property type="match status" value="1"/>
</dbReference>
<dbReference type="VEuPathDB" id="TrichDB:TRFO_17928"/>
<dbReference type="GO" id="GO:0003723">
    <property type="term" value="F:RNA binding"/>
    <property type="evidence" value="ECO:0007669"/>
    <property type="project" value="InterPro"/>
</dbReference>
<comment type="similarity">
    <text evidence="1">Belongs to the eukaryotic ribosomal protein eL30 family.</text>
</comment>
<dbReference type="RefSeq" id="XP_068365472.1">
    <property type="nucleotide sequence ID" value="XM_068499876.1"/>
</dbReference>
<dbReference type="Pfam" id="PF01248">
    <property type="entry name" value="Ribosomal_L7Ae"/>
    <property type="match status" value="1"/>
</dbReference>
<evidence type="ECO:0000256" key="2">
    <source>
        <dbReference type="ARBA" id="ARBA00022980"/>
    </source>
</evidence>
<dbReference type="InterPro" id="IPR004038">
    <property type="entry name" value="Ribosomal_eL8/eL30/eS12/Gad45"/>
</dbReference>
<dbReference type="NCBIfam" id="NF002172">
    <property type="entry name" value="PRK01018.1"/>
    <property type="match status" value="1"/>
</dbReference>
<evidence type="ECO:0000256" key="1">
    <source>
        <dbReference type="ARBA" id="ARBA00007326"/>
    </source>
</evidence>
<dbReference type="InterPro" id="IPR022991">
    <property type="entry name" value="Ribosomal_eL30_CS"/>
</dbReference>
<keyword evidence="4" id="KW-0812">Transmembrane</keyword>
<dbReference type="GO" id="GO:1990904">
    <property type="term" value="C:ribonucleoprotein complex"/>
    <property type="evidence" value="ECO:0007669"/>
    <property type="project" value="UniProtKB-KW"/>
</dbReference>
<evidence type="ECO:0000259" key="5">
    <source>
        <dbReference type="Pfam" id="PF01248"/>
    </source>
</evidence>
<dbReference type="GeneID" id="94834580"/>
<name>A0A1J4KN59_9EUKA</name>
<feature type="transmembrane region" description="Helical" evidence="4">
    <location>
        <begin position="30"/>
        <end position="52"/>
    </location>
</feature>
<dbReference type="InterPro" id="IPR039109">
    <property type="entry name" value="Ribosomal_eL30-like"/>
</dbReference>
<keyword evidence="2" id="KW-0689">Ribosomal protein</keyword>